<accession>A0A7W8MFX6</accession>
<dbReference type="Proteomes" id="UP000566663">
    <property type="component" value="Unassembled WGS sequence"/>
</dbReference>
<gene>
    <name evidence="1" type="ORF">HNQ67_001157</name>
</gene>
<evidence type="ECO:0000313" key="1">
    <source>
        <dbReference type="EMBL" id="MBB5291643.1"/>
    </source>
</evidence>
<dbReference type="Pfam" id="PF19541">
    <property type="entry name" value="DUF6065"/>
    <property type="match status" value="1"/>
</dbReference>
<comment type="caution">
    <text evidence="1">The sequence shown here is derived from an EMBL/GenBank/DDBJ whole genome shotgun (WGS) entry which is preliminary data.</text>
</comment>
<dbReference type="AlphaFoldDB" id="A0A7W8MFX6"/>
<protein>
    <submittedName>
        <fullName evidence="1">Uncharacterized protein</fullName>
    </submittedName>
</protein>
<proteinExistence type="predicted"/>
<reference evidence="1 2" key="1">
    <citation type="submission" date="2020-08" db="EMBL/GenBank/DDBJ databases">
        <title>Genomic Encyclopedia of Type Strains, Phase IV (KMG-IV): sequencing the most valuable type-strain genomes for metagenomic binning, comparative biology and taxonomic classification.</title>
        <authorList>
            <person name="Goeker M."/>
        </authorList>
    </citation>
    <scope>NUCLEOTIDE SEQUENCE [LARGE SCALE GENOMIC DNA]</scope>
    <source>
        <strain evidence="1 2">DSM 25335</strain>
    </source>
</reference>
<keyword evidence="2" id="KW-1185">Reference proteome</keyword>
<evidence type="ECO:0000313" key="2">
    <source>
        <dbReference type="Proteomes" id="UP000566663"/>
    </source>
</evidence>
<organism evidence="1 2">
    <name type="scientific">Brevundimonas basaltis</name>
    <dbReference type="NCBI Taxonomy" id="472166"/>
    <lineage>
        <taxon>Bacteria</taxon>
        <taxon>Pseudomonadati</taxon>
        <taxon>Pseudomonadota</taxon>
        <taxon>Alphaproteobacteria</taxon>
        <taxon>Caulobacterales</taxon>
        <taxon>Caulobacteraceae</taxon>
        <taxon>Brevundimonas</taxon>
    </lineage>
</organism>
<dbReference type="InterPro" id="IPR045709">
    <property type="entry name" value="DUF6065"/>
</dbReference>
<sequence length="258" mass="29478">MRTPFDTARSAALELECYPMSDQPCDMVPGRQSRDWMDAFASRHPYRCLPLNMANTTGWEILCPISFTAEWNGGPSQNDLVITADRHAPNLHHIVTSHFSRGVMTMHPQYLFRTPPGWGLLATGAPNHIKDGIAPLTGLIETDWLPFPFTMNWLFTRPGRVKFERGEPFCFITPIEHRKAEQFQPVIRSLESNPVMKGQFEAWNRQRTDFNKRLASGDPDAAKEAWQRFYFKGELPEELGAAPETHANKRRLKSPRLG</sequence>
<name>A0A7W8MFX6_9CAUL</name>
<dbReference type="EMBL" id="JACHFZ010000002">
    <property type="protein sequence ID" value="MBB5291643.1"/>
    <property type="molecule type" value="Genomic_DNA"/>
</dbReference>